<evidence type="ECO:0000256" key="2">
    <source>
        <dbReference type="SAM" id="SignalP"/>
    </source>
</evidence>
<proteinExistence type="predicted"/>
<feature type="compositionally biased region" description="Basic and acidic residues" evidence="1">
    <location>
        <begin position="119"/>
        <end position="139"/>
    </location>
</feature>
<name>A0ABW8ZAI3_9BURK</name>
<feature type="compositionally biased region" description="Polar residues" evidence="1">
    <location>
        <begin position="97"/>
        <end position="116"/>
    </location>
</feature>
<sequence length="139" mass="14628">MNLTQIWSKAALLAVVTTAAGFASPLAMAQSAPTAVAPPPPELQTLDEGEPPAVTIKKPGEGTSSGNKIEERRDHGQTKEIKVQSGPSTYYLKPKQQLGSSTPGDAQSGPPTNAQWQIKEFDWGGKKTPKEGDTDSSGK</sequence>
<protein>
    <submittedName>
        <fullName evidence="3">DUF2782 domain-containing protein</fullName>
    </submittedName>
</protein>
<keyword evidence="4" id="KW-1185">Reference proteome</keyword>
<feature type="compositionally biased region" description="Basic and acidic residues" evidence="1">
    <location>
        <begin position="68"/>
        <end position="82"/>
    </location>
</feature>
<reference evidence="3 4" key="1">
    <citation type="journal article" date="2024" name="Chem. Sci.">
        <title>Discovery of megapolipeptins by genome mining of a Burkholderiales bacteria collection.</title>
        <authorList>
            <person name="Paulo B.S."/>
            <person name="Recchia M.J.J."/>
            <person name="Lee S."/>
            <person name="Fergusson C.H."/>
            <person name="Romanowski S.B."/>
            <person name="Hernandez A."/>
            <person name="Krull N."/>
            <person name="Liu D.Y."/>
            <person name="Cavanagh H."/>
            <person name="Bos A."/>
            <person name="Gray C.A."/>
            <person name="Murphy B.T."/>
            <person name="Linington R.G."/>
            <person name="Eustaquio A.S."/>
        </authorList>
    </citation>
    <scope>NUCLEOTIDE SEQUENCE [LARGE SCALE GENOMIC DNA]</scope>
    <source>
        <strain evidence="3 4">RL21-008-BIB-B</strain>
    </source>
</reference>
<evidence type="ECO:0000256" key="1">
    <source>
        <dbReference type="SAM" id="MobiDB-lite"/>
    </source>
</evidence>
<dbReference type="Gene3D" id="2.20.130.30">
    <property type="entry name" value="Protein of unknown function DUF2782"/>
    <property type="match status" value="1"/>
</dbReference>
<dbReference type="Proteomes" id="UP001629214">
    <property type="component" value="Unassembled WGS sequence"/>
</dbReference>
<accession>A0ABW8ZAI3</accession>
<comment type="caution">
    <text evidence="3">The sequence shown here is derived from an EMBL/GenBank/DDBJ whole genome shotgun (WGS) entry which is preliminary data.</text>
</comment>
<dbReference type="RefSeq" id="WP_408168153.1">
    <property type="nucleotide sequence ID" value="NZ_JAQQFR010000007.1"/>
</dbReference>
<evidence type="ECO:0000313" key="4">
    <source>
        <dbReference type="Proteomes" id="UP001629214"/>
    </source>
</evidence>
<feature type="signal peptide" evidence="2">
    <location>
        <begin position="1"/>
        <end position="29"/>
    </location>
</feature>
<organism evidence="3 4">
    <name type="scientific">Herbaspirillum rhizosphaerae</name>
    <dbReference type="NCBI Taxonomy" id="346179"/>
    <lineage>
        <taxon>Bacteria</taxon>
        <taxon>Pseudomonadati</taxon>
        <taxon>Pseudomonadota</taxon>
        <taxon>Betaproteobacteria</taxon>
        <taxon>Burkholderiales</taxon>
        <taxon>Oxalobacteraceae</taxon>
        <taxon>Herbaspirillum</taxon>
    </lineage>
</organism>
<dbReference type="EMBL" id="JAQQFR010000007">
    <property type="protein sequence ID" value="MFL9879151.1"/>
    <property type="molecule type" value="Genomic_DNA"/>
</dbReference>
<feature type="chain" id="PRO_5046914254" evidence="2">
    <location>
        <begin position="30"/>
        <end position="139"/>
    </location>
</feature>
<dbReference type="InterPro" id="IPR021357">
    <property type="entry name" value="DUF2782"/>
</dbReference>
<gene>
    <name evidence="3" type="ORF">PQR63_12200</name>
</gene>
<keyword evidence="2" id="KW-0732">Signal</keyword>
<dbReference type="Pfam" id="PF11191">
    <property type="entry name" value="DUF2782"/>
    <property type="match status" value="1"/>
</dbReference>
<evidence type="ECO:0000313" key="3">
    <source>
        <dbReference type="EMBL" id="MFL9879151.1"/>
    </source>
</evidence>
<feature type="region of interest" description="Disordered" evidence="1">
    <location>
        <begin position="28"/>
        <end position="139"/>
    </location>
</feature>